<comment type="caution">
    <text evidence="2">The sequence shown here is derived from an EMBL/GenBank/DDBJ whole genome shotgun (WGS) entry which is preliminary data.</text>
</comment>
<dbReference type="EMBL" id="JAGTJS010000003">
    <property type="protein sequence ID" value="KAH7271966.1"/>
    <property type="molecule type" value="Genomic_DNA"/>
</dbReference>
<accession>A0A9P9L0L7</accession>
<proteinExistence type="predicted"/>
<dbReference type="Proteomes" id="UP000736672">
    <property type="component" value="Unassembled WGS sequence"/>
</dbReference>
<organism evidence="2 3">
    <name type="scientific">Fusarium solani</name>
    <name type="common">Filamentous fungus</name>
    <dbReference type="NCBI Taxonomy" id="169388"/>
    <lineage>
        <taxon>Eukaryota</taxon>
        <taxon>Fungi</taxon>
        <taxon>Dikarya</taxon>
        <taxon>Ascomycota</taxon>
        <taxon>Pezizomycotina</taxon>
        <taxon>Sordariomycetes</taxon>
        <taxon>Hypocreomycetidae</taxon>
        <taxon>Hypocreales</taxon>
        <taxon>Nectriaceae</taxon>
        <taxon>Fusarium</taxon>
        <taxon>Fusarium solani species complex</taxon>
    </lineage>
</organism>
<sequence>MGKRSSKLREPKSELPEVKKRHWSLFDLSDDVLLKIYNFLGPADRVSFALSSRRLYAIVSKPGEKFMVQGDDRLEILQRFERDGVYPMSILCALCEGFHRPRLVNEWDAEEATRACVLSGDSETFPTYVHFDLVAATTRSWRHNLGFYKPQLLDSSITFSNPKVKGSINCRIEAKVVNGSLILKTERVLFTGYRRAEALKGLPDLVRLLEKENDLGWCCIHVQWRDIYPFALALNQSDYKESQKHHCLWSHHNTCLGRRRPRPESADVKLVTLTTWRDLGRGISVEDPVWKSHNTSPDFTPRDLDLEALSLYH</sequence>
<protein>
    <recommendedName>
        <fullName evidence="1">F-box domain-containing protein</fullName>
    </recommendedName>
</protein>
<evidence type="ECO:0000259" key="1">
    <source>
        <dbReference type="PROSITE" id="PS50181"/>
    </source>
</evidence>
<dbReference type="OrthoDB" id="3766406at2759"/>
<feature type="domain" description="F-box" evidence="1">
    <location>
        <begin position="22"/>
        <end position="69"/>
    </location>
</feature>
<dbReference type="SUPFAM" id="SSF81383">
    <property type="entry name" value="F-box domain"/>
    <property type="match status" value="1"/>
</dbReference>
<evidence type="ECO:0000313" key="2">
    <source>
        <dbReference type="EMBL" id="KAH7271966.1"/>
    </source>
</evidence>
<dbReference type="InterPro" id="IPR036047">
    <property type="entry name" value="F-box-like_dom_sf"/>
</dbReference>
<dbReference type="InterPro" id="IPR001810">
    <property type="entry name" value="F-box_dom"/>
</dbReference>
<name>A0A9P9L0L7_FUSSL</name>
<evidence type="ECO:0000313" key="3">
    <source>
        <dbReference type="Proteomes" id="UP000736672"/>
    </source>
</evidence>
<gene>
    <name evidence="2" type="ORF">B0J15DRAFT_459745</name>
</gene>
<dbReference type="PROSITE" id="PS50181">
    <property type="entry name" value="FBOX"/>
    <property type="match status" value="1"/>
</dbReference>
<reference evidence="2" key="1">
    <citation type="journal article" date="2021" name="Nat. Commun.">
        <title>Genetic determinants of endophytism in the Arabidopsis root mycobiome.</title>
        <authorList>
            <person name="Mesny F."/>
            <person name="Miyauchi S."/>
            <person name="Thiergart T."/>
            <person name="Pickel B."/>
            <person name="Atanasova L."/>
            <person name="Karlsson M."/>
            <person name="Huettel B."/>
            <person name="Barry K.W."/>
            <person name="Haridas S."/>
            <person name="Chen C."/>
            <person name="Bauer D."/>
            <person name="Andreopoulos W."/>
            <person name="Pangilinan J."/>
            <person name="LaButti K."/>
            <person name="Riley R."/>
            <person name="Lipzen A."/>
            <person name="Clum A."/>
            <person name="Drula E."/>
            <person name="Henrissat B."/>
            <person name="Kohler A."/>
            <person name="Grigoriev I.V."/>
            <person name="Martin F.M."/>
            <person name="Hacquard S."/>
        </authorList>
    </citation>
    <scope>NUCLEOTIDE SEQUENCE</scope>
    <source>
        <strain evidence="2">FSSC 5 MPI-SDFR-AT-0091</strain>
    </source>
</reference>
<dbReference type="AlphaFoldDB" id="A0A9P9L0L7"/>
<keyword evidence="3" id="KW-1185">Reference proteome</keyword>
<dbReference type="CDD" id="cd09917">
    <property type="entry name" value="F-box_SF"/>
    <property type="match status" value="1"/>
</dbReference>
<dbReference type="Pfam" id="PF00646">
    <property type="entry name" value="F-box"/>
    <property type="match status" value="1"/>
</dbReference>